<accession>A0A172TWQ3</accession>
<dbReference type="EMBL" id="CP011390">
    <property type="protein sequence ID" value="ANE51460.1"/>
    <property type="molecule type" value="Genomic_DNA"/>
</dbReference>
<evidence type="ECO:0000313" key="1">
    <source>
        <dbReference type="EMBL" id="ANE51460.1"/>
    </source>
</evidence>
<reference evidence="1 2" key="2">
    <citation type="journal article" date="2016" name="Int. J. Syst. Evol. Microbiol.">
        <title>Flavisolibacter tropicus sp. nov., isolated from tropical soil.</title>
        <authorList>
            <person name="Lee J.J."/>
            <person name="Kang M.S."/>
            <person name="Kim G.S."/>
            <person name="Lee C.S."/>
            <person name="Lim S."/>
            <person name="Lee J."/>
            <person name="Roh S.H."/>
            <person name="Kang H."/>
            <person name="Ha J.M."/>
            <person name="Bae S."/>
            <person name="Jung H.Y."/>
            <person name="Kim M.K."/>
        </authorList>
    </citation>
    <scope>NUCLEOTIDE SEQUENCE [LARGE SCALE GENOMIC DNA]</scope>
    <source>
        <strain evidence="1 2">LCS9</strain>
    </source>
</reference>
<evidence type="ECO:0000313" key="2">
    <source>
        <dbReference type="Proteomes" id="UP000077177"/>
    </source>
</evidence>
<proteinExistence type="predicted"/>
<protein>
    <submittedName>
        <fullName evidence="1">Uncharacterized protein</fullName>
    </submittedName>
</protein>
<sequence length="61" mass="7059">MLRVQDRPMLEIQRRSQSLSHQAESLRKSLDLRNMTMRQAVVLEVITPQSLNGVASFLHLE</sequence>
<dbReference type="AlphaFoldDB" id="A0A172TWQ3"/>
<reference evidence="2" key="1">
    <citation type="submission" date="2015-01" db="EMBL/GenBank/DDBJ databases">
        <title>Flavisolibacter sp./LCS9/ whole genome sequencing.</title>
        <authorList>
            <person name="Kim M.K."/>
            <person name="Srinivasan S."/>
            <person name="Lee J.-J."/>
        </authorList>
    </citation>
    <scope>NUCLEOTIDE SEQUENCE [LARGE SCALE GENOMIC DNA]</scope>
    <source>
        <strain evidence="2">LCS9</strain>
    </source>
</reference>
<name>A0A172TWQ3_9BACT</name>
<dbReference type="KEGG" id="fla:SY85_14050"/>
<keyword evidence="2" id="KW-1185">Reference proteome</keyword>
<organism evidence="1 2">
    <name type="scientific">Flavisolibacter tropicus</name>
    <dbReference type="NCBI Taxonomy" id="1492898"/>
    <lineage>
        <taxon>Bacteria</taxon>
        <taxon>Pseudomonadati</taxon>
        <taxon>Bacteroidota</taxon>
        <taxon>Chitinophagia</taxon>
        <taxon>Chitinophagales</taxon>
        <taxon>Chitinophagaceae</taxon>
        <taxon>Flavisolibacter</taxon>
    </lineage>
</organism>
<dbReference type="Proteomes" id="UP000077177">
    <property type="component" value="Chromosome"/>
</dbReference>
<gene>
    <name evidence="1" type="ORF">SY85_14050</name>
</gene>
<dbReference type="STRING" id="1492898.SY85_14050"/>